<sequence length="252" mass="28108">MNCYHIMDLIQRNLDGDLSAKERSIMTAHIQKCPQCADLADRLNRVSFQLDQLPDVKPPVSVVDRLLPELEQSDPEKVSDFNRNRTFPSRKKKRSRVSGPVWRWGGGLAASVLAVAVVAGLMYQGDTPSAPAKTAQKKSPSTSKEESSVGALSVGDGQVHMASESGPTKVLWSPDRRYVARIGKTGAVIQTRDGKVRFRSAAWIPGSQAQAQWTDKRELMIRLHWPEPRGPYHGEKREIDLRNKKEKKTATK</sequence>
<feature type="transmembrane region" description="Helical" evidence="4">
    <location>
        <begin position="101"/>
        <end position="123"/>
    </location>
</feature>
<dbReference type="Gene3D" id="1.10.10.1320">
    <property type="entry name" value="Anti-sigma factor, zinc-finger domain"/>
    <property type="match status" value="1"/>
</dbReference>
<evidence type="ECO:0000313" key="7">
    <source>
        <dbReference type="Proteomes" id="UP000625210"/>
    </source>
</evidence>
<feature type="domain" description="Putative zinc-finger" evidence="5">
    <location>
        <begin position="3"/>
        <end position="37"/>
    </location>
</feature>
<feature type="compositionally biased region" description="Basic and acidic residues" evidence="3">
    <location>
        <begin position="226"/>
        <end position="243"/>
    </location>
</feature>
<accession>A0A8J2YCC4</accession>
<name>A0A8J2YCC4_9BACL</name>
<keyword evidence="7" id="KW-1185">Reference proteome</keyword>
<reference evidence="6" key="1">
    <citation type="journal article" date="2014" name="Int. J. Syst. Evol. Microbiol.">
        <title>Complete genome sequence of Corynebacterium casei LMG S-19264T (=DSM 44701T), isolated from a smear-ripened cheese.</title>
        <authorList>
            <consortium name="US DOE Joint Genome Institute (JGI-PGF)"/>
            <person name="Walter F."/>
            <person name="Albersmeier A."/>
            <person name="Kalinowski J."/>
            <person name="Ruckert C."/>
        </authorList>
    </citation>
    <scope>NUCLEOTIDE SEQUENCE</scope>
    <source>
        <strain evidence="6">CGMCC 1.15179</strain>
    </source>
</reference>
<dbReference type="Pfam" id="PF13490">
    <property type="entry name" value="zf-HC2"/>
    <property type="match status" value="1"/>
</dbReference>
<evidence type="ECO:0000256" key="4">
    <source>
        <dbReference type="SAM" id="Phobius"/>
    </source>
</evidence>
<keyword evidence="4" id="KW-0472">Membrane</keyword>
<dbReference type="Proteomes" id="UP000625210">
    <property type="component" value="Unassembled WGS sequence"/>
</dbReference>
<evidence type="ECO:0000313" key="6">
    <source>
        <dbReference type="EMBL" id="GGE14409.1"/>
    </source>
</evidence>
<comment type="similarity">
    <text evidence="1">Belongs to the zinc-associated anti-sigma factor (ZAS) superfamily. Anti-sigma-W factor family.</text>
</comment>
<proteinExistence type="inferred from homology"/>
<dbReference type="RefSeq" id="WP_188647249.1">
    <property type="nucleotide sequence ID" value="NZ_BMHQ01000004.1"/>
</dbReference>
<keyword evidence="4" id="KW-0812">Transmembrane</keyword>
<feature type="compositionally biased region" description="Basic and acidic residues" evidence="3">
    <location>
        <begin position="74"/>
        <end position="83"/>
    </location>
</feature>
<evidence type="ECO:0000256" key="1">
    <source>
        <dbReference type="ARBA" id="ARBA00024353"/>
    </source>
</evidence>
<feature type="region of interest" description="Disordered" evidence="3">
    <location>
        <begin position="74"/>
        <end position="98"/>
    </location>
</feature>
<gene>
    <name evidence="6" type="ORF">GCM10011571_14830</name>
</gene>
<keyword evidence="4" id="KW-1133">Transmembrane helix</keyword>
<evidence type="ECO:0000256" key="2">
    <source>
        <dbReference type="ARBA" id="ARBA00024438"/>
    </source>
</evidence>
<comment type="caution">
    <text evidence="6">The sequence shown here is derived from an EMBL/GenBank/DDBJ whole genome shotgun (WGS) entry which is preliminary data.</text>
</comment>
<dbReference type="AlphaFoldDB" id="A0A8J2YCC4"/>
<feature type="region of interest" description="Disordered" evidence="3">
    <location>
        <begin position="226"/>
        <end position="252"/>
    </location>
</feature>
<protein>
    <recommendedName>
        <fullName evidence="2">Anti-sigma-W factor RsiW</fullName>
    </recommendedName>
</protein>
<feature type="region of interest" description="Disordered" evidence="3">
    <location>
        <begin position="126"/>
        <end position="168"/>
    </location>
</feature>
<organism evidence="6 7">
    <name type="scientific">Marinithermofilum abyssi</name>
    <dbReference type="NCBI Taxonomy" id="1571185"/>
    <lineage>
        <taxon>Bacteria</taxon>
        <taxon>Bacillati</taxon>
        <taxon>Bacillota</taxon>
        <taxon>Bacilli</taxon>
        <taxon>Bacillales</taxon>
        <taxon>Thermoactinomycetaceae</taxon>
        <taxon>Marinithermofilum</taxon>
    </lineage>
</organism>
<dbReference type="InterPro" id="IPR041916">
    <property type="entry name" value="Anti_sigma_zinc_sf"/>
</dbReference>
<reference evidence="6" key="2">
    <citation type="submission" date="2020-09" db="EMBL/GenBank/DDBJ databases">
        <authorList>
            <person name="Sun Q."/>
            <person name="Zhou Y."/>
        </authorList>
    </citation>
    <scope>NUCLEOTIDE SEQUENCE</scope>
    <source>
        <strain evidence="6">CGMCC 1.15179</strain>
    </source>
</reference>
<dbReference type="EMBL" id="BMHQ01000004">
    <property type="protein sequence ID" value="GGE14409.1"/>
    <property type="molecule type" value="Genomic_DNA"/>
</dbReference>
<dbReference type="InterPro" id="IPR027383">
    <property type="entry name" value="Znf_put"/>
</dbReference>
<evidence type="ECO:0000259" key="5">
    <source>
        <dbReference type="Pfam" id="PF13490"/>
    </source>
</evidence>
<evidence type="ECO:0000256" key="3">
    <source>
        <dbReference type="SAM" id="MobiDB-lite"/>
    </source>
</evidence>